<dbReference type="InterPro" id="IPR036259">
    <property type="entry name" value="MFS_trans_sf"/>
</dbReference>
<evidence type="ECO:0000256" key="3">
    <source>
        <dbReference type="ARBA" id="ARBA00022989"/>
    </source>
</evidence>
<dbReference type="CDD" id="cd17353">
    <property type="entry name" value="MFS_OFA_like"/>
    <property type="match status" value="1"/>
</dbReference>
<dbReference type="InterPro" id="IPR050327">
    <property type="entry name" value="Proton-linked_MCT"/>
</dbReference>
<feature type="transmembrane region" description="Helical" evidence="5">
    <location>
        <begin position="41"/>
        <end position="60"/>
    </location>
</feature>
<keyword evidence="4 5" id="KW-0472">Membrane</keyword>
<evidence type="ECO:0000256" key="2">
    <source>
        <dbReference type="ARBA" id="ARBA00022692"/>
    </source>
</evidence>
<dbReference type="InterPro" id="IPR020846">
    <property type="entry name" value="MFS_dom"/>
</dbReference>
<accession>A0ABS9XCT5</accession>
<feature type="transmembrane region" description="Helical" evidence="5">
    <location>
        <begin position="387"/>
        <end position="408"/>
    </location>
</feature>
<feature type="transmembrane region" description="Helical" evidence="5">
    <location>
        <begin position="293"/>
        <end position="316"/>
    </location>
</feature>
<evidence type="ECO:0000259" key="6">
    <source>
        <dbReference type="PROSITE" id="PS50850"/>
    </source>
</evidence>
<feature type="transmembrane region" description="Helical" evidence="5">
    <location>
        <begin position="194"/>
        <end position="215"/>
    </location>
</feature>
<sequence length="463" mass="47807">MATTYHPSVPRREVTDRNGRVYRIGESDVDLMGRSRTWMAVLPWVGTTGISAAAFAFAAAADPLHTAHPWSGQDIYRLLGVWVFFQAAVAFPAGRLRESGRLPARTAMTIGALGTLLGGAALAFAPNDSAARLGFAVCGGIGTGLVHATCVNTTGKWFPERRGATTGLVGGGPALGALPFVILLAAGLDLSKEGAVLTGVGIGLCLAVAAAGRLLQDPPKNWWPAHIDPLRQATDPRIRRALRKNPPAVRHYTPKEAARTPVLWMMSICLLCTTGIAVLGIAVLVPFGEETGFADATVTTAIVLTALVAGAAGGVVGRISDRYGRRNTLSIVCIGLGTAQFGVLVSGRAGSMPFFLLCAVVVGLCGGALLPLFAAMTADYFGENDNAAIYGLIHSSTAIAGVVGLVTGALVTGSPDYDGAFVPAGSLGLATAVLALFLKAPGRPNARRIVPNPHPLGEEMSLT</sequence>
<gene>
    <name evidence="7" type="ORF">MQN93_03090</name>
</gene>
<feature type="transmembrane region" description="Helical" evidence="5">
    <location>
        <begin position="131"/>
        <end position="151"/>
    </location>
</feature>
<dbReference type="PROSITE" id="PS50850">
    <property type="entry name" value="MFS"/>
    <property type="match status" value="1"/>
</dbReference>
<dbReference type="SUPFAM" id="SSF103473">
    <property type="entry name" value="MFS general substrate transporter"/>
    <property type="match status" value="1"/>
</dbReference>
<dbReference type="Gene3D" id="1.20.1250.20">
    <property type="entry name" value="MFS general substrate transporter like domains"/>
    <property type="match status" value="2"/>
</dbReference>
<feature type="transmembrane region" description="Helical" evidence="5">
    <location>
        <begin position="106"/>
        <end position="125"/>
    </location>
</feature>
<organism evidence="7 8">
    <name type="scientific">Streptomyces spinosisporus</name>
    <dbReference type="NCBI Taxonomy" id="2927582"/>
    <lineage>
        <taxon>Bacteria</taxon>
        <taxon>Bacillati</taxon>
        <taxon>Actinomycetota</taxon>
        <taxon>Actinomycetes</taxon>
        <taxon>Kitasatosporales</taxon>
        <taxon>Streptomycetaceae</taxon>
        <taxon>Streptomyces</taxon>
    </lineage>
</organism>
<comment type="subcellular location">
    <subcellularLocation>
        <location evidence="1">Cell membrane</location>
        <topology evidence="1">Multi-pass membrane protein</topology>
    </subcellularLocation>
</comment>
<feature type="transmembrane region" description="Helical" evidence="5">
    <location>
        <begin position="75"/>
        <end position="94"/>
    </location>
</feature>
<dbReference type="Pfam" id="PF07690">
    <property type="entry name" value="MFS_1"/>
    <property type="match status" value="1"/>
</dbReference>
<keyword evidence="3 5" id="KW-1133">Transmembrane helix</keyword>
<dbReference type="EMBL" id="JALDAX010000001">
    <property type="protein sequence ID" value="MCI3238707.1"/>
    <property type="molecule type" value="Genomic_DNA"/>
</dbReference>
<reference evidence="7" key="1">
    <citation type="submission" date="2022-03" db="EMBL/GenBank/DDBJ databases">
        <title>Streptomyces 7R015 and 7R016 isolated from Barleria lupulina in Thailand.</title>
        <authorList>
            <person name="Kanchanasin P."/>
            <person name="Phongsopitanun W."/>
            <person name="Tanasupawat S."/>
        </authorList>
    </citation>
    <scope>NUCLEOTIDE SEQUENCE</scope>
    <source>
        <strain evidence="7">7R016</strain>
    </source>
</reference>
<keyword evidence="8" id="KW-1185">Reference proteome</keyword>
<dbReference type="PANTHER" id="PTHR11360:SF304">
    <property type="entry name" value="MFS DOMAIN-CONTAINING PROTEIN"/>
    <property type="match status" value="1"/>
</dbReference>
<feature type="transmembrane region" description="Helical" evidence="5">
    <location>
        <begin position="262"/>
        <end position="287"/>
    </location>
</feature>
<feature type="transmembrane region" description="Helical" evidence="5">
    <location>
        <begin position="328"/>
        <end position="347"/>
    </location>
</feature>
<evidence type="ECO:0000256" key="4">
    <source>
        <dbReference type="ARBA" id="ARBA00023136"/>
    </source>
</evidence>
<proteinExistence type="predicted"/>
<feature type="domain" description="Major facilitator superfamily (MFS) profile" evidence="6">
    <location>
        <begin position="261"/>
        <end position="463"/>
    </location>
</feature>
<evidence type="ECO:0000313" key="8">
    <source>
        <dbReference type="Proteomes" id="UP001165270"/>
    </source>
</evidence>
<name>A0ABS9XCT5_9ACTN</name>
<feature type="transmembrane region" description="Helical" evidence="5">
    <location>
        <begin position="163"/>
        <end position="188"/>
    </location>
</feature>
<dbReference type="PANTHER" id="PTHR11360">
    <property type="entry name" value="MONOCARBOXYLATE TRANSPORTER"/>
    <property type="match status" value="1"/>
</dbReference>
<evidence type="ECO:0000313" key="7">
    <source>
        <dbReference type="EMBL" id="MCI3238707.1"/>
    </source>
</evidence>
<evidence type="ECO:0000256" key="1">
    <source>
        <dbReference type="ARBA" id="ARBA00004651"/>
    </source>
</evidence>
<protein>
    <submittedName>
        <fullName evidence="7">OFA family MFS transporter</fullName>
    </submittedName>
</protein>
<dbReference type="RefSeq" id="WP_242708165.1">
    <property type="nucleotide sequence ID" value="NZ_JALDAX010000001.1"/>
</dbReference>
<evidence type="ECO:0000256" key="5">
    <source>
        <dbReference type="SAM" id="Phobius"/>
    </source>
</evidence>
<feature type="transmembrane region" description="Helical" evidence="5">
    <location>
        <begin position="353"/>
        <end position="375"/>
    </location>
</feature>
<comment type="caution">
    <text evidence="7">The sequence shown here is derived from an EMBL/GenBank/DDBJ whole genome shotgun (WGS) entry which is preliminary data.</text>
</comment>
<dbReference type="InterPro" id="IPR011701">
    <property type="entry name" value="MFS"/>
</dbReference>
<dbReference type="Proteomes" id="UP001165270">
    <property type="component" value="Unassembled WGS sequence"/>
</dbReference>
<keyword evidence="2 5" id="KW-0812">Transmembrane</keyword>
<feature type="transmembrane region" description="Helical" evidence="5">
    <location>
        <begin position="420"/>
        <end position="438"/>
    </location>
</feature>